<organism evidence="2 3">
    <name type="scientific">Parageobacillus thermoglucosidasius</name>
    <name type="common">Geobacillus thermoglucosidasius</name>
    <dbReference type="NCBI Taxonomy" id="1426"/>
    <lineage>
        <taxon>Bacteria</taxon>
        <taxon>Bacillati</taxon>
        <taxon>Bacillota</taxon>
        <taxon>Bacilli</taxon>
        <taxon>Bacillales</taxon>
        <taxon>Anoxybacillaceae</taxon>
        <taxon>Parageobacillus</taxon>
    </lineage>
</organism>
<sequence length="73" mass="8114">MKKIFLAMIIAFITGFIGGIVLSEIIAIAAHFLFDRPVWLKWMKYMPVYLAVLGAVVTFIALRRKSNGKGGKA</sequence>
<keyword evidence="1" id="KW-0812">Transmembrane</keyword>
<protein>
    <submittedName>
        <fullName evidence="2">Uncharacterized protein</fullName>
    </submittedName>
</protein>
<dbReference type="OrthoDB" id="2658603at2"/>
<keyword evidence="1" id="KW-1133">Transmembrane helix</keyword>
<reference evidence="3" key="1">
    <citation type="submission" date="2016-05" db="EMBL/GenBank/DDBJ databases">
        <authorList>
            <person name="Wang W."/>
            <person name="Zhu L."/>
        </authorList>
    </citation>
    <scope>NUCLEOTIDE SEQUENCE [LARGE SCALE GENOMIC DNA]</scope>
    <source>
        <strain evidence="3">W-2</strain>
    </source>
</reference>
<feature type="transmembrane region" description="Helical" evidence="1">
    <location>
        <begin position="46"/>
        <end position="62"/>
    </location>
</feature>
<dbReference type="Pfam" id="PF19382">
    <property type="entry name" value="DUF5957"/>
    <property type="match status" value="1"/>
</dbReference>
<evidence type="ECO:0000313" key="2">
    <source>
        <dbReference type="EMBL" id="OAT72515.1"/>
    </source>
</evidence>
<accession>A0A1B7KQZ5</accession>
<dbReference type="Proteomes" id="UP000078290">
    <property type="component" value="Unassembled WGS sequence"/>
</dbReference>
<name>A0A1B7KQZ5_PARTM</name>
<gene>
    <name evidence="2" type="ORF">A7K69_10390</name>
</gene>
<feature type="transmembrane region" description="Helical" evidence="1">
    <location>
        <begin position="7"/>
        <end position="34"/>
    </location>
</feature>
<dbReference type="AlphaFoldDB" id="A0A1B7KQZ5"/>
<proteinExistence type="predicted"/>
<dbReference type="InterPro" id="IPR046001">
    <property type="entry name" value="DUF5957"/>
</dbReference>
<comment type="caution">
    <text evidence="2">The sequence shown here is derived from an EMBL/GenBank/DDBJ whole genome shotgun (WGS) entry which is preliminary data.</text>
</comment>
<evidence type="ECO:0000256" key="1">
    <source>
        <dbReference type="SAM" id="Phobius"/>
    </source>
</evidence>
<dbReference type="EMBL" id="LXMA01000034">
    <property type="protein sequence ID" value="OAT72515.1"/>
    <property type="molecule type" value="Genomic_DNA"/>
</dbReference>
<keyword evidence="1" id="KW-0472">Membrane</keyword>
<evidence type="ECO:0000313" key="3">
    <source>
        <dbReference type="Proteomes" id="UP000078290"/>
    </source>
</evidence>
<dbReference type="RefSeq" id="WP_064552298.1">
    <property type="nucleotide sequence ID" value="NZ_LXMA01000034.1"/>
</dbReference>